<dbReference type="InterPro" id="IPR002937">
    <property type="entry name" value="Amino_oxidase"/>
</dbReference>
<evidence type="ECO:0000259" key="1">
    <source>
        <dbReference type="Pfam" id="PF01593"/>
    </source>
</evidence>
<gene>
    <name evidence="2" type="ORF">FHS28_003821</name>
</gene>
<dbReference type="InterPro" id="IPR017830">
    <property type="entry name" value="SQase_HpnE"/>
</dbReference>
<dbReference type="InterPro" id="IPR050464">
    <property type="entry name" value="Zeta_carotene_desat/Oxidored"/>
</dbReference>
<dbReference type="RefSeq" id="WP_088454601.1">
    <property type="nucleotide sequence ID" value="NZ_JACHXO010000007.1"/>
</dbReference>
<accession>A0ABR6GYR1</accession>
<dbReference type="SUPFAM" id="SSF51905">
    <property type="entry name" value="FAD/NAD(P)-binding domain"/>
    <property type="match status" value="1"/>
</dbReference>
<dbReference type="PANTHER" id="PTHR42923:SF47">
    <property type="entry name" value="BLR3003 PROTEIN"/>
    <property type="match status" value="1"/>
</dbReference>
<dbReference type="EMBL" id="JACHXO010000007">
    <property type="protein sequence ID" value="MBB3196409.1"/>
    <property type="molecule type" value="Genomic_DNA"/>
</dbReference>
<evidence type="ECO:0000313" key="2">
    <source>
        <dbReference type="EMBL" id="MBB3196409.1"/>
    </source>
</evidence>
<dbReference type="NCBIfam" id="TIGR03467">
    <property type="entry name" value="HpnE"/>
    <property type="match status" value="1"/>
</dbReference>
<keyword evidence="3" id="KW-1185">Reference proteome</keyword>
<dbReference type="Gene3D" id="3.50.50.60">
    <property type="entry name" value="FAD/NAD(P)-binding domain"/>
    <property type="match status" value="1"/>
</dbReference>
<organism evidence="2 3">
    <name type="scientific">Roseateles terrae</name>
    <dbReference type="NCBI Taxonomy" id="431060"/>
    <lineage>
        <taxon>Bacteria</taxon>
        <taxon>Pseudomonadati</taxon>
        <taxon>Pseudomonadota</taxon>
        <taxon>Betaproteobacteria</taxon>
        <taxon>Burkholderiales</taxon>
        <taxon>Sphaerotilaceae</taxon>
        <taxon>Roseateles</taxon>
    </lineage>
</organism>
<reference evidence="2 3" key="1">
    <citation type="submission" date="2020-08" db="EMBL/GenBank/DDBJ databases">
        <title>Genomic Encyclopedia of Type Strains, Phase III (KMG-III): the genomes of soil and plant-associated and newly described type strains.</title>
        <authorList>
            <person name="Whitman W."/>
        </authorList>
    </citation>
    <scope>NUCLEOTIDE SEQUENCE [LARGE SCALE GENOMIC DNA]</scope>
    <source>
        <strain evidence="2 3">CECT 7247</strain>
    </source>
</reference>
<proteinExistence type="predicted"/>
<sequence length="434" mass="45720">MAASAGSAALARHVAVIGGGWAGLAAAVEASDLGARVTLIEMAPRLGGRARSLGDGADALDNGQHILIGAYTHSLGLMRRVGVDPSQALLRTRLRLRYPDRETLTLPGGPPWLAFTRGVLACSAWSWADRLGFLMHSSRWMATGFRCDPSLSVAALTAALPRRVREDLIDPLCVAALNTPAAQASAQVFLRVLKDALFSGPGSADLLLPSQGLSALLPEPARAYLLARGADVHHARVQALRRSPSGWTLQTGSDTPLTADAVVLATSSVEAARLTQTLCPDWSARTAAFEFQPIITVYIESPGSHLPAPMVALHESSDEPAQFAFDLGQLAQRPGLFSFVISGAAPWVDRGLDAAAEATLAQARRVLTWHSPPRLHRVLSEKRATFACTPGLQRPPAALLPGLVAAGDYLDGPYPATLEGAVMSGLAAARSVMR</sequence>
<protein>
    <submittedName>
        <fullName evidence="2">Squalene-associated FAD-dependent desaturase</fullName>
    </submittedName>
</protein>
<dbReference type="Gene3D" id="1.10.3110.10">
    <property type="entry name" value="protoporphyrinogen ix oxidase, domain 3"/>
    <property type="match status" value="1"/>
</dbReference>
<dbReference type="Proteomes" id="UP000574369">
    <property type="component" value="Unassembled WGS sequence"/>
</dbReference>
<dbReference type="InterPro" id="IPR036188">
    <property type="entry name" value="FAD/NAD-bd_sf"/>
</dbReference>
<feature type="domain" description="Amine oxidase" evidence="1">
    <location>
        <begin position="22"/>
        <end position="432"/>
    </location>
</feature>
<comment type="caution">
    <text evidence="2">The sequence shown here is derived from an EMBL/GenBank/DDBJ whole genome shotgun (WGS) entry which is preliminary data.</text>
</comment>
<dbReference type="PANTHER" id="PTHR42923">
    <property type="entry name" value="PROTOPORPHYRINOGEN OXIDASE"/>
    <property type="match status" value="1"/>
</dbReference>
<dbReference type="Pfam" id="PF01593">
    <property type="entry name" value="Amino_oxidase"/>
    <property type="match status" value="1"/>
</dbReference>
<dbReference type="PRINTS" id="PR00945">
    <property type="entry name" value="HGRDTASE"/>
</dbReference>
<name>A0ABR6GYR1_9BURK</name>
<evidence type="ECO:0000313" key="3">
    <source>
        <dbReference type="Proteomes" id="UP000574369"/>
    </source>
</evidence>
<dbReference type="Gene3D" id="3.90.660.20">
    <property type="entry name" value="Protoporphyrinogen oxidase, mitochondrial, domain 2"/>
    <property type="match status" value="1"/>
</dbReference>